<protein>
    <submittedName>
        <fullName evidence="1">Uncharacterized protein</fullName>
    </submittedName>
</protein>
<accession>A0A923F4T7</accession>
<dbReference type="EMBL" id="JABWQP010000003">
    <property type="protein sequence ID" value="MBC3341988.1"/>
    <property type="molecule type" value="Genomic_DNA"/>
</dbReference>
<dbReference type="AlphaFoldDB" id="A0A923F4T7"/>
<sequence length="59" mass="6604">MKFKELCGFRQRLASDHRSLEEVERAVMFGSFDGSIFSVESGEKEVLTAACNAVEFASR</sequence>
<comment type="caution">
    <text evidence="1">The sequence shown here is derived from an EMBL/GenBank/DDBJ whole genome shotgun (WGS) entry which is preliminary data.</text>
</comment>
<reference evidence="1" key="1">
    <citation type="journal article" date="2020" name="Microorganisms">
        <title>Reliable Identification of Environmental Pseudomonas Isolates Using the rpoD Gene.</title>
        <authorList>
            <consortium name="The Broad Institute Genome Sequencing Platform"/>
            <person name="Girard L."/>
            <person name="Lood C."/>
            <person name="Rokni-Zadeh H."/>
            <person name="van Noort V."/>
            <person name="Lavigne R."/>
            <person name="De Mot R."/>
        </authorList>
    </citation>
    <scope>NUCLEOTIDE SEQUENCE</scope>
    <source>
        <strain evidence="1">SWRI153</strain>
    </source>
</reference>
<organism evidence="1">
    <name type="scientific">Pseudomonas khorasanensis</name>
    <dbReference type="NCBI Taxonomy" id="2745508"/>
    <lineage>
        <taxon>Bacteria</taxon>
        <taxon>Pseudomonadati</taxon>
        <taxon>Pseudomonadota</taxon>
        <taxon>Gammaproteobacteria</taxon>
        <taxon>Pseudomonadales</taxon>
        <taxon>Pseudomonadaceae</taxon>
        <taxon>Pseudomonas</taxon>
    </lineage>
</organism>
<name>A0A923F4T7_9PSED</name>
<evidence type="ECO:0000313" key="1">
    <source>
        <dbReference type="EMBL" id="MBC3341988.1"/>
    </source>
</evidence>
<gene>
    <name evidence="1" type="ORF">HU727_10090</name>
</gene>
<reference evidence="1" key="2">
    <citation type="submission" date="2020-07" db="EMBL/GenBank/DDBJ databases">
        <authorList>
            <person name="Lood C."/>
            <person name="Girard L."/>
        </authorList>
    </citation>
    <scope>NUCLEOTIDE SEQUENCE</scope>
    <source>
        <strain evidence="1">SWRI153</strain>
    </source>
</reference>
<proteinExistence type="predicted"/>